<accession>A0A9N9TA26</accession>
<dbReference type="AlphaFoldDB" id="A0A9N9TA26"/>
<keyword evidence="2" id="KW-1185">Reference proteome</keyword>
<dbReference type="Proteomes" id="UP001153709">
    <property type="component" value="Chromosome 8"/>
</dbReference>
<dbReference type="EMBL" id="OU898283">
    <property type="protein sequence ID" value="CAG9838711.1"/>
    <property type="molecule type" value="Genomic_DNA"/>
</dbReference>
<organism evidence="1 2">
    <name type="scientific">Diabrotica balteata</name>
    <name type="common">Banded cucumber beetle</name>
    <dbReference type="NCBI Taxonomy" id="107213"/>
    <lineage>
        <taxon>Eukaryota</taxon>
        <taxon>Metazoa</taxon>
        <taxon>Ecdysozoa</taxon>
        <taxon>Arthropoda</taxon>
        <taxon>Hexapoda</taxon>
        <taxon>Insecta</taxon>
        <taxon>Pterygota</taxon>
        <taxon>Neoptera</taxon>
        <taxon>Endopterygota</taxon>
        <taxon>Coleoptera</taxon>
        <taxon>Polyphaga</taxon>
        <taxon>Cucujiformia</taxon>
        <taxon>Chrysomeloidea</taxon>
        <taxon>Chrysomelidae</taxon>
        <taxon>Galerucinae</taxon>
        <taxon>Diabroticina</taxon>
        <taxon>Diabroticites</taxon>
        <taxon>Diabrotica</taxon>
    </lineage>
</organism>
<protein>
    <submittedName>
        <fullName evidence="1">Uncharacterized protein</fullName>
    </submittedName>
</protein>
<name>A0A9N9TA26_DIABA</name>
<reference evidence="1" key="1">
    <citation type="submission" date="2022-01" db="EMBL/GenBank/DDBJ databases">
        <authorList>
            <person name="King R."/>
        </authorList>
    </citation>
    <scope>NUCLEOTIDE SEQUENCE</scope>
</reference>
<dbReference type="OrthoDB" id="2129233at2759"/>
<gene>
    <name evidence="1" type="ORF">DIABBA_LOCUS11557</name>
</gene>
<proteinExistence type="predicted"/>
<evidence type="ECO:0000313" key="1">
    <source>
        <dbReference type="EMBL" id="CAG9838711.1"/>
    </source>
</evidence>
<sequence length="108" mass="12134">MRKVRETKNLVYANDTVEDINVEPLDEYQIDYANILDFYKGLQDAISKNLIIADKSVLSARILAINASTGSLVNCAWWQKQGLDIGGPKKISDTGMEVGNRPNTEYPW</sequence>
<evidence type="ECO:0000313" key="2">
    <source>
        <dbReference type="Proteomes" id="UP001153709"/>
    </source>
</evidence>